<dbReference type="EMBL" id="CP122379">
    <property type="protein sequence ID" value="WGF91485.1"/>
    <property type="molecule type" value="Genomic_DNA"/>
</dbReference>
<reference evidence="2 3" key="1">
    <citation type="submission" date="2023-04" db="EMBL/GenBank/DDBJ databases">
        <title>Taxonomic identification of the Arctic strain Aequorivita sp. nov. and transcriptomic analysis in response to temperature stress.</title>
        <authorList>
            <person name="Liu W."/>
            <person name="Cong B."/>
            <person name="Lin J."/>
        </authorList>
    </citation>
    <scope>NUCLEOTIDE SEQUENCE [LARGE SCALE GENOMIC DNA]</scope>
    <source>
        <strain evidence="2 3">Ant34-E75</strain>
    </source>
</reference>
<feature type="region of interest" description="Disordered" evidence="1">
    <location>
        <begin position="1"/>
        <end position="47"/>
    </location>
</feature>
<sequence length="47" mass="5544">MKNNEKNIEKEKQSKKEQAINKSATQGKDINHQVKERKEKHQPRDTA</sequence>
<evidence type="ECO:0000256" key="1">
    <source>
        <dbReference type="SAM" id="MobiDB-lite"/>
    </source>
</evidence>
<evidence type="ECO:0000313" key="2">
    <source>
        <dbReference type="EMBL" id="WGF91485.1"/>
    </source>
</evidence>
<feature type="compositionally biased region" description="Basic and acidic residues" evidence="1">
    <location>
        <begin position="29"/>
        <end position="47"/>
    </location>
</feature>
<keyword evidence="3" id="KW-1185">Reference proteome</keyword>
<feature type="compositionally biased region" description="Basic and acidic residues" evidence="1">
    <location>
        <begin position="1"/>
        <end position="19"/>
    </location>
</feature>
<dbReference type="Proteomes" id="UP001238523">
    <property type="component" value="Chromosome"/>
</dbReference>
<name>A0ABY8KPT9_9FLAO</name>
<proteinExistence type="predicted"/>
<gene>
    <name evidence="2" type="ORF">QCQ61_09710</name>
</gene>
<evidence type="ECO:0008006" key="4">
    <source>
        <dbReference type="Google" id="ProtNLM"/>
    </source>
</evidence>
<organism evidence="2 3">
    <name type="scientific">Aequorivita marisscotiae</name>
    <dbReference type="NCBI Taxonomy" id="3040348"/>
    <lineage>
        <taxon>Bacteria</taxon>
        <taxon>Pseudomonadati</taxon>
        <taxon>Bacteroidota</taxon>
        <taxon>Flavobacteriia</taxon>
        <taxon>Flavobacteriales</taxon>
        <taxon>Flavobacteriaceae</taxon>
        <taxon>Aequorivita</taxon>
    </lineage>
</organism>
<evidence type="ECO:0000313" key="3">
    <source>
        <dbReference type="Proteomes" id="UP001238523"/>
    </source>
</evidence>
<accession>A0ABY8KPT9</accession>
<protein>
    <recommendedName>
        <fullName evidence="4">Biofilm-forming protein</fullName>
    </recommendedName>
</protein>
<dbReference type="RefSeq" id="WP_279447452.1">
    <property type="nucleotide sequence ID" value="NZ_CP122379.1"/>
</dbReference>